<proteinExistence type="predicted"/>
<dbReference type="InterPro" id="IPR036415">
    <property type="entry name" value="Lamin_tail_dom_sf"/>
</dbReference>
<dbReference type="AlphaFoldDB" id="A0A381YKI4"/>
<feature type="domain" description="LTD" evidence="1">
    <location>
        <begin position="17"/>
        <end position="131"/>
    </location>
</feature>
<dbReference type="SUPFAM" id="SSF74853">
    <property type="entry name" value="Lamin A/C globular tail domain"/>
    <property type="match status" value="1"/>
</dbReference>
<gene>
    <name evidence="2" type="ORF">METZ01_LOCUS129956</name>
</gene>
<feature type="non-terminal residue" evidence="2">
    <location>
        <position position="326"/>
    </location>
</feature>
<dbReference type="Gene3D" id="2.60.120.260">
    <property type="entry name" value="Galactose-binding domain-like"/>
    <property type="match status" value="1"/>
</dbReference>
<protein>
    <recommendedName>
        <fullName evidence="1">LTD domain-containing protein</fullName>
    </recommendedName>
</protein>
<dbReference type="InterPro" id="IPR001322">
    <property type="entry name" value="Lamin_tail_dom"/>
</dbReference>
<sequence>MSCFRLRTIAELAFICSGTVLGEVVINEIHYDADPKTDAIEFVELHNAGGKNIDLSGWRFSNGIKYTFPANTSLESGGYLVLAENPAELRRKFKLSASVIFGPYINRLSNGEVLTLRDVADQSVDRVGYGSGFPWPTAASGAGASMELIHPSLDNDLGGSWRSSGLRASASEPVTFIASGQSRWRYRAGSSEASSPRSAWRKLDFNEDNTWKNGRAPIGYGDGDDSTTISMQNNFSSVYLRRVFDVKANEIPARLALRVYVDDGAVIWINDKEVARVSVPGGVLRYNSFANSHEAAWEEFLISNPDKLLQPGKNIIAIHALNTTLG</sequence>
<feature type="non-terminal residue" evidence="2">
    <location>
        <position position="1"/>
    </location>
</feature>
<name>A0A381YKI4_9ZZZZ</name>
<reference evidence="2" key="1">
    <citation type="submission" date="2018-05" db="EMBL/GenBank/DDBJ databases">
        <authorList>
            <person name="Lanie J.A."/>
            <person name="Ng W.-L."/>
            <person name="Kazmierczak K.M."/>
            <person name="Andrzejewski T.M."/>
            <person name="Davidsen T.M."/>
            <person name="Wayne K.J."/>
            <person name="Tettelin H."/>
            <person name="Glass J.I."/>
            <person name="Rusch D."/>
            <person name="Podicherti R."/>
            <person name="Tsui H.-C.T."/>
            <person name="Winkler M.E."/>
        </authorList>
    </citation>
    <scope>NUCLEOTIDE SEQUENCE</scope>
</reference>
<dbReference type="Gene3D" id="2.60.40.1260">
    <property type="entry name" value="Lamin Tail domain"/>
    <property type="match status" value="1"/>
</dbReference>
<accession>A0A381YKI4</accession>
<evidence type="ECO:0000313" key="2">
    <source>
        <dbReference type="EMBL" id="SVA77102.1"/>
    </source>
</evidence>
<dbReference type="PROSITE" id="PS51841">
    <property type="entry name" value="LTD"/>
    <property type="match status" value="1"/>
</dbReference>
<dbReference type="EMBL" id="UINC01018368">
    <property type="protein sequence ID" value="SVA77102.1"/>
    <property type="molecule type" value="Genomic_DNA"/>
</dbReference>
<evidence type="ECO:0000259" key="1">
    <source>
        <dbReference type="PROSITE" id="PS51841"/>
    </source>
</evidence>
<dbReference type="Pfam" id="PF00932">
    <property type="entry name" value="LTD"/>
    <property type="match status" value="1"/>
</dbReference>
<organism evidence="2">
    <name type="scientific">marine metagenome</name>
    <dbReference type="NCBI Taxonomy" id="408172"/>
    <lineage>
        <taxon>unclassified sequences</taxon>
        <taxon>metagenomes</taxon>
        <taxon>ecological metagenomes</taxon>
    </lineage>
</organism>